<keyword evidence="3" id="KW-0288">FMN</keyword>
<dbReference type="InterPro" id="IPR044152">
    <property type="entry name" value="YqjM-like"/>
</dbReference>
<dbReference type="Pfam" id="PF00724">
    <property type="entry name" value="Oxidored_FMN"/>
    <property type="match status" value="1"/>
</dbReference>
<dbReference type="CDD" id="cd02932">
    <property type="entry name" value="OYE_YqiM_FMN"/>
    <property type="match status" value="1"/>
</dbReference>
<dbReference type="GO" id="GO:0050661">
    <property type="term" value="F:NADP binding"/>
    <property type="evidence" value="ECO:0007669"/>
    <property type="project" value="InterPro"/>
</dbReference>
<dbReference type="RefSeq" id="WP_166520357.1">
    <property type="nucleotide sequence ID" value="NZ_JAAABJ010000642.1"/>
</dbReference>
<evidence type="ECO:0000256" key="2">
    <source>
        <dbReference type="ARBA" id="ARBA00022630"/>
    </source>
</evidence>
<feature type="domain" description="NADH:flavin oxidoreductase/NADH oxidase N-terminal" evidence="6">
    <location>
        <begin position="3"/>
        <end position="338"/>
    </location>
</feature>
<accession>A0A845PWU5</accession>
<dbReference type="Proteomes" id="UP000553459">
    <property type="component" value="Unassembled WGS sequence"/>
</dbReference>
<dbReference type="AlphaFoldDB" id="A0A845PWU5"/>
<comment type="caution">
    <text evidence="7">The sequence shown here is derived from an EMBL/GenBank/DDBJ whole genome shotgun (WGS) entry which is preliminary data.</text>
</comment>
<evidence type="ECO:0000256" key="3">
    <source>
        <dbReference type="ARBA" id="ARBA00022643"/>
    </source>
</evidence>
<organism evidence="7 8">
    <name type="scientific">Elizabethkingia argenteiflava</name>
    <dbReference type="NCBI Taxonomy" id="2681556"/>
    <lineage>
        <taxon>Bacteria</taxon>
        <taxon>Pseudomonadati</taxon>
        <taxon>Bacteroidota</taxon>
        <taxon>Flavobacteriia</taxon>
        <taxon>Flavobacteriales</taxon>
        <taxon>Weeksellaceae</taxon>
        <taxon>Elizabethkingia</taxon>
    </lineage>
</organism>
<dbReference type="EMBL" id="JAAABJ010000642">
    <property type="protein sequence ID" value="NAW52105.1"/>
    <property type="molecule type" value="Genomic_DNA"/>
</dbReference>
<reference evidence="7 8" key="1">
    <citation type="submission" date="2019-11" db="EMBL/GenBank/DDBJ databases">
        <title>Characterization of Elizabethkingia argenteiflava sp. nov., isolated from inner surface of Soybean Pods.</title>
        <authorList>
            <person name="Mo S."/>
        </authorList>
    </citation>
    <scope>NUCLEOTIDE SEQUENCE [LARGE SCALE GENOMIC DNA]</scope>
    <source>
        <strain evidence="7 8">YB22</strain>
    </source>
</reference>
<proteinExistence type="predicted"/>
<keyword evidence="8" id="KW-1185">Reference proteome</keyword>
<dbReference type="InterPro" id="IPR013785">
    <property type="entry name" value="Aldolase_TIM"/>
</dbReference>
<keyword evidence="2" id="KW-0285">Flavoprotein</keyword>
<keyword evidence="5" id="KW-0560">Oxidoreductase</keyword>
<dbReference type="PANTHER" id="PTHR43303">
    <property type="entry name" value="NADPH DEHYDROGENASE C23G7.10C-RELATED"/>
    <property type="match status" value="1"/>
</dbReference>
<sequence length="356" mass="39813">MSKLFTPIEIKGVKFRNRIVMSPMCQYSANEGYANHWHLVHYTTRAIGGVGAIIVEATAVSPEGRISLKDLGIYSDKHIEKLHEIVACVEEYGAVPGIQLAHAGRKAGVEVFLQPESEGEERPVAPSELRFSNRDPLPRSLNKKDIEKVKQDFKSASIRAIKAGFKVIEIHAAHGYLLHEFLSPLSNKRSDEYGGSFENRIRLLLEVVEGVNQAIEGRLPLFVRISATDWVKEGGWDLEQSIALVKILENKGVDVIDVSTGAIVPDVMIPSGPGYQLPFASSIKKSVEKILVGTVGLYTTALQGETILRNQDADFIFYGRELLRNPYFSLQAAQELNEEVEWPQQYTRSKTRHFRK</sequence>
<dbReference type="InterPro" id="IPR001155">
    <property type="entry name" value="OxRdtase_FMN_N"/>
</dbReference>
<keyword evidence="4" id="KW-0521">NADP</keyword>
<evidence type="ECO:0000313" key="8">
    <source>
        <dbReference type="Proteomes" id="UP000553459"/>
    </source>
</evidence>
<evidence type="ECO:0000259" key="6">
    <source>
        <dbReference type="Pfam" id="PF00724"/>
    </source>
</evidence>
<name>A0A845PWU5_9FLAO</name>
<gene>
    <name evidence="7" type="ORF">GNY06_12230</name>
</gene>
<evidence type="ECO:0000313" key="7">
    <source>
        <dbReference type="EMBL" id="NAW52105.1"/>
    </source>
</evidence>
<evidence type="ECO:0000256" key="1">
    <source>
        <dbReference type="ARBA" id="ARBA00001917"/>
    </source>
</evidence>
<dbReference type="GO" id="GO:0010181">
    <property type="term" value="F:FMN binding"/>
    <property type="evidence" value="ECO:0007669"/>
    <property type="project" value="InterPro"/>
</dbReference>
<dbReference type="Gene3D" id="3.20.20.70">
    <property type="entry name" value="Aldolase class I"/>
    <property type="match status" value="1"/>
</dbReference>
<comment type="cofactor">
    <cofactor evidence="1">
        <name>FMN</name>
        <dbReference type="ChEBI" id="CHEBI:58210"/>
    </cofactor>
</comment>
<evidence type="ECO:0000256" key="5">
    <source>
        <dbReference type="ARBA" id="ARBA00023002"/>
    </source>
</evidence>
<dbReference type="GO" id="GO:0003959">
    <property type="term" value="F:NADPH dehydrogenase activity"/>
    <property type="evidence" value="ECO:0007669"/>
    <property type="project" value="InterPro"/>
</dbReference>
<protein>
    <submittedName>
        <fullName evidence="7">Oxidoreductase</fullName>
    </submittedName>
</protein>
<evidence type="ECO:0000256" key="4">
    <source>
        <dbReference type="ARBA" id="ARBA00022857"/>
    </source>
</evidence>
<dbReference type="PANTHER" id="PTHR43303:SF4">
    <property type="entry name" value="NADPH DEHYDROGENASE C23G7.10C-RELATED"/>
    <property type="match status" value="1"/>
</dbReference>
<dbReference type="SUPFAM" id="SSF51395">
    <property type="entry name" value="FMN-linked oxidoreductases"/>
    <property type="match status" value="1"/>
</dbReference>